<protein>
    <submittedName>
        <fullName evidence="1">Uncharacterized protein</fullName>
    </submittedName>
</protein>
<accession>A0A8S2YSY6</accession>
<evidence type="ECO:0000313" key="1">
    <source>
        <dbReference type="EMBL" id="CAF4581259.1"/>
    </source>
</evidence>
<dbReference type="Proteomes" id="UP000681720">
    <property type="component" value="Unassembled WGS sequence"/>
</dbReference>
<evidence type="ECO:0000313" key="2">
    <source>
        <dbReference type="Proteomes" id="UP000681720"/>
    </source>
</evidence>
<dbReference type="AlphaFoldDB" id="A0A8S2YSY6"/>
<reference evidence="1" key="1">
    <citation type="submission" date="2021-02" db="EMBL/GenBank/DDBJ databases">
        <authorList>
            <person name="Nowell W R."/>
        </authorList>
    </citation>
    <scope>NUCLEOTIDE SEQUENCE</scope>
</reference>
<organism evidence="1 2">
    <name type="scientific">Rotaria magnacalcarata</name>
    <dbReference type="NCBI Taxonomy" id="392030"/>
    <lineage>
        <taxon>Eukaryota</taxon>
        <taxon>Metazoa</taxon>
        <taxon>Spiralia</taxon>
        <taxon>Gnathifera</taxon>
        <taxon>Rotifera</taxon>
        <taxon>Eurotatoria</taxon>
        <taxon>Bdelloidea</taxon>
        <taxon>Philodinida</taxon>
        <taxon>Philodinidae</taxon>
        <taxon>Rotaria</taxon>
    </lineage>
</organism>
<gene>
    <name evidence="1" type="ORF">GIL414_LOCUS38090</name>
</gene>
<sequence>GKAALDQEILNQLGSALSHQNDGIIIAAGHSLGVLGEKAAAATGVMEGLCKSLT</sequence>
<feature type="non-terminal residue" evidence="1">
    <location>
        <position position="1"/>
    </location>
</feature>
<dbReference type="EMBL" id="CAJOBJ010099607">
    <property type="protein sequence ID" value="CAF4581259.1"/>
    <property type="molecule type" value="Genomic_DNA"/>
</dbReference>
<proteinExistence type="predicted"/>
<feature type="non-terminal residue" evidence="1">
    <location>
        <position position="54"/>
    </location>
</feature>
<comment type="caution">
    <text evidence="1">The sequence shown here is derived from an EMBL/GenBank/DDBJ whole genome shotgun (WGS) entry which is preliminary data.</text>
</comment>
<name>A0A8S2YSY6_9BILA</name>